<evidence type="ECO:0000256" key="2">
    <source>
        <dbReference type="ARBA" id="ARBA00009772"/>
    </source>
</evidence>
<keyword evidence="5 7" id="KW-1133">Transmembrane helix</keyword>
<gene>
    <name evidence="8" type="ORF">HX829_07840</name>
</gene>
<dbReference type="GO" id="GO:0005886">
    <property type="term" value="C:plasma membrane"/>
    <property type="evidence" value="ECO:0007669"/>
    <property type="project" value="UniProtKB-SubCell"/>
</dbReference>
<dbReference type="PANTHER" id="PTHR30065:SF1">
    <property type="entry name" value="SURFACE PRESENTATION OF ANTIGENS PROTEIN SPAR"/>
    <property type="match status" value="1"/>
</dbReference>
<evidence type="ECO:0000256" key="5">
    <source>
        <dbReference type="ARBA" id="ARBA00022989"/>
    </source>
</evidence>
<keyword evidence="6 7" id="KW-0472">Membrane</keyword>
<accession>A0A7Y7WC10</accession>
<dbReference type="EMBL" id="JACAPU010000011">
    <property type="protein sequence ID" value="NWB46401.1"/>
    <property type="molecule type" value="Genomic_DNA"/>
</dbReference>
<feature type="transmembrane region" description="Helical" evidence="7">
    <location>
        <begin position="205"/>
        <end position="226"/>
    </location>
</feature>
<evidence type="ECO:0000256" key="1">
    <source>
        <dbReference type="ARBA" id="ARBA00004651"/>
    </source>
</evidence>
<dbReference type="AlphaFoldDB" id="A0A7Y7WC10"/>
<feature type="transmembrane region" description="Helical" evidence="7">
    <location>
        <begin position="139"/>
        <end position="162"/>
    </location>
</feature>
<keyword evidence="8" id="KW-0282">Flagellum</keyword>
<evidence type="ECO:0000256" key="7">
    <source>
        <dbReference type="SAM" id="Phobius"/>
    </source>
</evidence>
<dbReference type="PRINTS" id="PR00953">
    <property type="entry name" value="TYPE3IMRPROT"/>
</dbReference>
<feature type="transmembrane region" description="Helical" evidence="7">
    <location>
        <begin position="6"/>
        <end position="28"/>
    </location>
</feature>
<evidence type="ECO:0000313" key="8">
    <source>
        <dbReference type="EMBL" id="NWB46401.1"/>
    </source>
</evidence>
<feature type="transmembrane region" description="Helical" evidence="7">
    <location>
        <begin position="114"/>
        <end position="133"/>
    </location>
</feature>
<evidence type="ECO:0000256" key="3">
    <source>
        <dbReference type="ARBA" id="ARBA00022475"/>
    </source>
</evidence>
<feature type="transmembrane region" description="Helical" evidence="7">
    <location>
        <begin position="35"/>
        <end position="53"/>
    </location>
</feature>
<comment type="subcellular location">
    <subcellularLocation>
        <location evidence="1">Cell membrane</location>
        <topology evidence="1">Multi-pass membrane protein</topology>
    </subcellularLocation>
</comment>
<dbReference type="PANTHER" id="PTHR30065">
    <property type="entry name" value="FLAGELLAR BIOSYNTHETIC PROTEIN FLIR"/>
    <property type="match status" value="1"/>
</dbReference>
<keyword evidence="8" id="KW-0966">Cell projection</keyword>
<dbReference type="InterPro" id="IPR002010">
    <property type="entry name" value="T3SS_IM_R"/>
</dbReference>
<comment type="similarity">
    <text evidence="2">Belongs to the FliR/MopE/SpaR family.</text>
</comment>
<comment type="caution">
    <text evidence="8">The sequence shown here is derived from an EMBL/GenBank/DDBJ whole genome shotgun (WGS) entry which is preliminary data.</text>
</comment>
<evidence type="ECO:0000256" key="4">
    <source>
        <dbReference type="ARBA" id="ARBA00022692"/>
    </source>
</evidence>
<keyword evidence="8" id="KW-0969">Cilium</keyword>
<evidence type="ECO:0000313" key="9">
    <source>
        <dbReference type="Proteomes" id="UP000582981"/>
    </source>
</evidence>
<feature type="transmembrane region" description="Helical" evidence="7">
    <location>
        <begin position="59"/>
        <end position="81"/>
    </location>
</feature>
<reference evidence="8 9" key="1">
    <citation type="submission" date="2020-04" db="EMBL/GenBank/DDBJ databases">
        <title>Molecular characterization of pseudomonads from Agaricus bisporus reveal novel blotch 2 pathogens in Western Europe.</title>
        <authorList>
            <person name="Taparia T."/>
            <person name="Krijger M."/>
            <person name="Haynes E."/>
            <person name="Elpinstone J.G."/>
            <person name="Noble R."/>
            <person name="Van Der Wolf J."/>
        </authorList>
    </citation>
    <scope>NUCLEOTIDE SEQUENCE [LARGE SCALE GENOMIC DNA]</scope>
    <source>
        <strain evidence="8 9">F1001</strain>
    </source>
</reference>
<keyword evidence="4 7" id="KW-0812">Transmembrane</keyword>
<dbReference type="RefSeq" id="WP_177143742.1">
    <property type="nucleotide sequence ID" value="NZ_JACAPU010000011.1"/>
</dbReference>
<organism evidence="8 9">
    <name type="scientific">Pseudomonas gingeri</name>
    <dbReference type="NCBI Taxonomy" id="117681"/>
    <lineage>
        <taxon>Bacteria</taxon>
        <taxon>Pseudomonadati</taxon>
        <taxon>Pseudomonadota</taxon>
        <taxon>Gammaproteobacteria</taxon>
        <taxon>Pseudomonadales</taxon>
        <taxon>Pseudomonadaceae</taxon>
        <taxon>Pseudomonas</taxon>
    </lineage>
</organism>
<protein>
    <submittedName>
        <fullName evidence="8">Flagellar biosynthetic protein FliR</fullName>
    </submittedName>
</protein>
<name>A0A7Y7WC10_9PSED</name>
<sequence>MLTSFFLNALLVSVRLIPLLVVSPVLFFARIPLMVRVLLTLALSAVLASGLTLTHPPTFTVPVLLGELLLGVLMAFGFHAAHAGLDMAGKLIDTQIGLNAAGVFDPGTSNMTGLVAELLVWSLAAVFVVLDLHHDMLRVFSQLLAVVPPGSVSASVLSLSLATVMTQQFLLAFMMVVPVILGLWLIDTAFAFLSRSMPQANVYFLSLPIKLGVGLFILLLTLPMIVQRLPLLIENALRFALSPAGAQ</sequence>
<feature type="transmembrane region" description="Helical" evidence="7">
    <location>
        <begin position="169"/>
        <end position="193"/>
    </location>
</feature>
<evidence type="ECO:0000256" key="6">
    <source>
        <dbReference type="ARBA" id="ARBA00023136"/>
    </source>
</evidence>
<dbReference type="Pfam" id="PF01311">
    <property type="entry name" value="Bac_export_1"/>
    <property type="match status" value="1"/>
</dbReference>
<dbReference type="GO" id="GO:0006605">
    <property type="term" value="P:protein targeting"/>
    <property type="evidence" value="ECO:0007669"/>
    <property type="project" value="InterPro"/>
</dbReference>
<dbReference type="Proteomes" id="UP000582981">
    <property type="component" value="Unassembled WGS sequence"/>
</dbReference>
<keyword evidence="3" id="KW-1003">Cell membrane</keyword>
<proteinExistence type="inferred from homology"/>